<dbReference type="Proteomes" id="UP001525968">
    <property type="component" value="Unassembled WGS sequence"/>
</dbReference>
<evidence type="ECO:0000313" key="1">
    <source>
        <dbReference type="EMBL" id="MCT9811637.1"/>
    </source>
</evidence>
<proteinExistence type="predicted"/>
<comment type="caution">
    <text evidence="1">The sequence shown here is derived from an EMBL/GenBank/DDBJ whole genome shotgun (WGS) entry which is preliminary data.</text>
</comment>
<reference evidence="1 2" key="1">
    <citation type="submission" date="2022-09" db="EMBL/GenBank/DDBJ databases">
        <title>Draft genome of isolate Be4.</title>
        <authorList>
            <person name="Sanchez-Castro I."/>
            <person name="Martinez-Rodriguez P."/>
            <person name="Descostes M."/>
            <person name="Merroun M."/>
        </authorList>
    </citation>
    <scope>NUCLEOTIDE SEQUENCE [LARGE SCALE GENOMIC DNA]</scope>
    <source>
        <strain evidence="1 2">Be4</strain>
    </source>
</reference>
<keyword evidence="2" id="KW-1185">Reference proteome</keyword>
<dbReference type="Gene3D" id="3.30.160.100">
    <property type="entry name" value="Ribosome hibernation promotion factor-like"/>
    <property type="match status" value="1"/>
</dbReference>
<dbReference type="InterPro" id="IPR003489">
    <property type="entry name" value="RHF/RaiA"/>
</dbReference>
<dbReference type="InterPro" id="IPR036567">
    <property type="entry name" value="RHF-like"/>
</dbReference>
<protein>
    <submittedName>
        <fullName evidence="1">HPF/RaiA family ribosome-associated protein</fullName>
    </submittedName>
</protein>
<gene>
    <name evidence="1" type="ORF">N0K08_13385</name>
</gene>
<dbReference type="EMBL" id="JAODYH010000005">
    <property type="protein sequence ID" value="MCT9811637.1"/>
    <property type="molecule type" value="Genomic_DNA"/>
</dbReference>
<organism evidence="1 2">
    <name type="scientific">Acidovorax bellezanensis</name>
    <dbReference type="NCBI Taxonomy" id="2976702"/>
    <lineage>
        <taxon>Bacteria</taxon>
        <taxon>Pseudomonadati</taxon>
        <taxon>Pseudomonadota</taxon>
        <taxon>Betaproteobacteria</taxon>
        <taxon>Burkholderiales</taxon>
        <taxon>Comamonadaceae</taxon>
        <taxon>Acidovorax</taxon>
    </lineage>
</organism>
<name>A0ABT2PQS6_9BURK</name>
<accession>A0ABT2PQS6</accession>
<dbReference type="Pfam" id="PF02482">
    <property type="entry name" value="Ribosomal_S30AE"/>
    <property type="match status" value="1"/>
</dbReference>
<dbReference type="RefSeq" id="WP_261500873.1">
    <property type="nucleotide sequence ID" value="NZ_JAODYH010000005.1"/>
</dbReference>
<sequence>MQIQVHTDNIIQGGDSLAKWVQSELITRLARFNEYITRVEVFLSDTDARKVQGSLKRCVLETRVHGRQPIAVNAEAEKMAEAVNAATEKLIRAVENDLGRLKDKNGRETIRTQELPDEV</sequence>
<evidence type="ECO:0000313" key="2">
    <source>
        <dbReference type="Proteomes" id="UP001525968"/>
    </source>
</evidence>
<dbReference type="SUPFAM" id="SSF69754">
    <property type="entry name" value="Ribosome binding protein Y (YfiA homologue)"/>
    <property type="match status" value="1"/>
</dbReference>